<dbReference type="STRING" id="2769.R7Q3V7"/>
<name>R7Q3V7_CHOCR</name>
<dbReference type="InterPro" id="IPR017853">
    <property type="entry name" value="GH"/>
</dbReference>
<sequence>MKFSRGIAHPLGPSVVHRASQLPLLDVNFAVFARVPTLTLLLFPPLTSSCPVRDPYASVPFKNRTGDVWHVLVHDLNPDVTYALTTPGAANRILSDPYARWLESPGCEKWMTVEGENFKGEGGCQESAQNAMAFLKSFPRLNGLQIKYPFTLCRFTAPENSRRFDWGNDSAPSIGYENLIIYEAHVRALSHDGTFASAKTAIPYLKWLGITALQLMPVFEFNEVEMGAMNSDYKLISDQEVSRKAPVERPGNWWGYNPMSWFSPMNRYASRAGGGAAELKELVQALHENGIECFLDVVYNHSANASCSLHFLNVQQFYYIGKSKNDSFQHSNISGCGNTLSPNSPMMLQLVLDSLRWFVTEYRIDGFRIDAAGVLCRDPSGAPITGPEVIDHICSDPVLKNVKLIVEGWDAGDQIGSGNMLLGSKTGFPRGDRFCEWNVEWRDAVRRFFRGDKGSSKPFCKALRGSPSLFKVPNQVSKPRPLGAHHGVNFVACHDGFSMADVVSYRKRKNTDGYAEVSFNCGAEGETPDPQIRAKRAQQLRNFVFALAVSRGVPMITQGDEFGFSKQGISNSWNNPQLFAATLPDSPQQCDSFESLILFTREMLKLRSSRDVLTRSDFFSHLLWLDESGRPRSSRKHSSSSANVGYIAFSVTGTEEEPELFFAFNNGKHGISASLPYSTNSNIRWRKLFDTGSPAALVSESAPRPAGMRDIIVSRQTCVLYEGSTPDK</sequence>
<keyword evidence="4" id="KW-1185">Reference proteome</keyword>
<evidence type="ECO:0000313" key="3">
    <source>
        <dbReference type="EMBL" id="CDF32543.1"/>
    </source>
</evidence>
<comment type="similarity">
    <text evidence="1">Belongs to the glycosyl hydrolase 13 family.</text>
</comment>
<proteinExistence type="inferred from homology"/>
<evidence type="ECO:0000259" key="2">
    <source>
        <dbReference type="SMART" id="SM00642"/>
    </source>
</evidence>
<dbReference type="GeneID" id="17319916"/>
<evidence type="ECO:0000313" key="4">
    <source>
        <dbReference type="Proteomes" id="UP000012073"/>
    </source>
</evidence>
<dbReference type="PANTHER" id="PTHR43002">
    <property type="entry name" value="GLYCOGEN DEBRANCHING ENZYME"/>
    <property type="match status" value="1"/>
</dbReference>
<protein>
    <submittedName>
        <fullName evidence="3">Isoamylase, Iso1</fullName>
    </submittedName>
</protein>
<dbReference type="InterPro" id="IPR014756">
    <property type="entry name" value="Ig_E-set"/>
</dbReference>
<dbReference type="Gramene" id="CDF32543">
    <property type="protein sequence ID" value="CDF32543"/>
    <property type="gene ID" value="CHC_T00008313001"/>
</dbReference>
<dbReference type="RefSeq" id="XP_005712208.1">
    <property type="nucleotide sequence ID" value="XM_005712151.1"/>
</dbReference>
<dbReference type="Proteomes" id="UP000012073">
    <property type="component" value="Unassembled WGS sequence"/>
</dbReference>
<dbReference type="InterPro" id="IPR013783">
    <property type="entry name" value="Ig-like_fold"/>
</dbReference>
<dbReference type="Gene3D" id="2.60.40.1180">
    <property type="entry name" value="Golgi alpha-mannosidase II"/>
    <property type="match status" value="1"/>
</dbReference>
<dbReference type="KEGG" id="ccp:CHC_T00008313001"/>
<dbReference type="PhylomeDB" id="R7Q3V7"/>
<organism evidence="3 4">
    <name type="scientific">Chondrus crispus</name>
    <name type="common">Carrageen Irish moss</name>
    <name type="synonym">Polymorpha crispa</name>
    <dbReference type="NCBI Taxonomy" id="2769"/>
    <lineage>
        <taxon>Eukaryota</taxon>
        <taxon>Rhodophyta</taxon>
        <taxon>Florideophyceae</taxon>
        <taxon>Rhodymeniophycidae</taxon>
        <taxon>Gigartinales</taxon>
        <taxon>Gigartinaceae</taxon>
        <taxon>Chondrus</taxon>
    </lineage>
</organism>
<dbReference type="OMA" id="EVIDHIC"/>
<dbReference type="SUPFAM" id="SSF81296">
    <property type="entry name" value="E set domains"/>
    <property type="match status" value="1"/>
</dbReference>
<dbReference type="SUPFAM" id="SSF51445">
    <property type="entry name" value="(Trans)glycosidases"/>
    <property type="match status" value="1"/>
</dbReference>
<accession>R7Q3V7</accession>
<dbReference type="Gene3D" id="3.20.20.80">
    <property type="entry name" value="Glycosidases"/>
    <property type="match status" value="1"/>
</dbReference>
<dbReference type="GO" id="GO:0005975">
    <property type="term" value="P:carbohydrate metabolic process"/>
    <property type="evidence" value="ECO:0007669"/>
    <property type="project" value="InterPro"/>
</dbReference>
<dbReference type="OrthoDB" id="204980at2759"/>
<dbReference type="SMART" id="SM00642">
    <property type="entry name" value="Aamy"/>
    <property type="match status" value="1"/>
</dbReference>
<gene>
    <name evidence="3" type="ORF">CHC_T00008313001</name>
</gene>
<dbReference type="EMBL" id="HG001512">
    <property type="protein sequence ID" value="CDF32543.1"/>
    <property type="molecule type" value="Genomic_DNA"/>
</dbReference>
<reference evidence="4" key="1">
    <citation type="journal article" date="2013" name="Proc. Natl. Acad. Sci. U.S.A.">
        <title>Genome structure and metabolic features in the red seaweed Chondrus crispus shed light on evolution of the Archaeplastida.</title>
        <authorList>
            <person name="Collen J."/>
            <person name="Porcel B."/>
            <person name="Carre W."/>
            <person name="Ball S.G."/>
            <person name="Chaparro C."/>
            <person name="Tonon T."/>
            <person name="Barbeyron T."/>
            <person name="Michel G."/>
            <person name="Noel B."/>
            <person name="Valentin K."/>
            <person name="Elias M."/>
            <person name="Artiguenave F."/>
            <person name="Arun A."/>
            <person name="Aury J.M."/>
            <person name="Barbosa-Neto J.F."/>
            <person name="Bothwell J.H."/>
            <person name="Bouget F.Y."/>
            <person name="Brillet L."/>
            <person name="Cabello-Hurtado F."/>
            <person name="Capella-Gutierrez S."/>
            <person name="Charrier B."/>
            <person name="Cladiere L."/>
            <person name="Cock J.M."/>
            <person name="Coelho S.M."/>
            <person name="Colleoni C."/>
            <person name="Czjzek M."/>
            <person name="Da Silva C."/>
            <person name="Delage L."/>
            <person name="Denoeud F."/>
            <person name="Deschamps P."/>
            <person name="Dittami S.M."/>
            <person name="Gabaldon T."/>
            <person name="Gachon C.M."/>
            <person name="Groisillier A."/>
            <person name="Herve C."/>
            <person name="Jabbari K."/>
            <person name="Katinka M."/>
            <person name="Kloareg B."/>
            <person name="Kowalczyk N."/>
            <person name="Labadie K."/>
            <person name="Leblanc C."/>
            <person name="Lopez P.J."/>
            <person name="McLachlan D.H."/>
            <person name="Meslet-Cladiere L."/>
            <person name="Moustafa A."/>
            <person name="Nehr Z."/>
            <person name="Nyvall Collen P."/>
            <person name="Panaud O."/>
            <person name="Partensky F."/>
            <person name="Poulain J."/>
            <person name="Rensing S.A."/>
            <person name="Rousvoal S."/>
            <person name="Samson G."/>
            <person name="Symeonidi A."/>
            <person name="Weissenbach J."/>
            <person name="Zambounis A."/>
            <person name="Wincker P."/>
            <person name="Boyen C."/>
        </authorList>
    </citation>
    <scope>NUCLEOTIDE SEQUENCE [LARGE SCALE GENOMIC DNA]</scope>
    <source>
        <strain evidence="4">cv. Stackhouse</strain>
    </source>
</reference>
<dbReference type="AlphaFoldDB" id="R7Q3V7"/>
<dbReference type="InterPro" id="IPR013780">
    <property type="entry name" value="Glyco_hydro_b"/>
</dbReference>
<evidence type="ECO:0000256" key="1">
    <source>
        <dbReference type="ARBA" id="ARBA00008061"/>
    </source>
</evidence>
<dbReference type="Gene3D" id="2.60.40.10">
    <property type="entry name" value="Immunoglobulins"/>
    <property type="match status" value="1"/>
</dbReference>
<dbReference type="InterPro" id="IPR006047">
    <property type="entry name" value="GH13_cat_dom"/>
</dbReference>
<feature type="domain" description="Glycosyl hydrolase family 13 catalytic" evidence="2">
    <location>
        <begin position="162"/>
        <end position="607"/>
    </location>
</feature>